<name>A0ABQ2DIN8_9DEIO</name>
<evidence type="ECO:0000313" key="1">
    <source>
        <dbReference type="EMBL" id="GGJ58543.1"/>
    </source>
</evidence>
<dbReference type="EMBL" id="BMOD01000044">
    <property type="protein sequence ID" value="GGJ58543.1"/>
    <property type="molecule type" value="Genomic_DNA"/>
</dbReference>
<organism evidence="1 2">
    <name type="scientific">Deinococcus roseus</name>
    <dbReference type="NCBI Taxonomy" id="392414"/>
    <lineage>
        <taxon>Bacteria</taxon>
        <taxon>Thermotogati</taxon>
        <taxon>Deinococcota</taxon>
        <taxon>Deinococci</taxon>
        <taxon>Deinococcales</taxon>
        <taxon>Deinococcaceae</taxon>
        <taxon>Deinococcus</taxon>
    </lineage>
</organism>
<protein>
    <submittedName>
        <fullName evidence="1">Uncharacterized protein</fullName>
    </submittedName>
</protein>
<proteinExistence type="predicted"/>
<reference evidence="2" key="1">
    <citation type="journal article" date="2019" name="Int. J. Syst. Evol. Microbiol.">
        <title>The Global Catalogue of Microorganisms (GCM) 10K type strain sequencing project: providing services to taxonomists for standard genome sequencing and annotation.</title>
        <authorList>
            <consortium name="The Broad Institute Genomics Platform"/>
            <consortium name="The Broad Institute Genome Sequencing Center for Infectious Disease"/>
            <person name="Wu L."/>
            <person name="Ma J."/>
        </authorList>
    </citation>
    <scope>NUCLEOTIDE SEQUENCE [LARGE SCALE GENOMIC DNA]</scope>
    <source>
        <strain evidence="2">JCM 14370</strain>
    </source>
</reference>
<dbReference type="Proteomes" id="UP000632222">
    <property type="component" value="Unassembled WGS sequence"/>
</dbReference>
<gene>
    <name evidence="1" type="ORF">GCM10008938_50840</name>
</gene>
<accession>A0ABQ2DIN8</accession>
<comment type="caution">
    <text evidence="1">The sequence shown here is derived from an EMBL/GenBank/DDBJ whole genome shotgun (WGS) entry which is preliminary data.</text>
</comment>
<dbReference type="RefSeq" id="WP_189009098.1">
    <property type="nucleotide sequence ID" value="NZ_BMOD01000044.1"/>
</dbReference>
<evidence type="ECO:0000313" key="2">
    <source>
        <dbReference type="Proteomes" id="UP000632222"/>
    </source>
</evidence>
<keyword evidence="2" id="KW-1185">Reference proteome</keyword>
<sequence>MKPPTRTHKSTLQDLKLQRALLTGYLNKLQELSPEEYHRHLLQDGEPLQMLRAELLLLESAMDALKQLEDFQQGQGLLFEALKKGEL</sequence>